<gene>
    <name evidence="1" type="ORF">VVAX_04325</name>
</gene>
<reference evidence="1" key="1">
    <citation type="submission" date="2019-12" db="EMBL/GenBank/DDBJ databases">
        <authorList>
            <person name="Cremers G."/>
        </authorList>
    </citation>
    <scope>NUCLEOTIDE SEQUENCE</scope>
    <source>
        <strain evidence="1">Vvax</strain>
    </source>
</reference>
<protein>
    <submittedName>
        <fullName evidence="1">Uncharacterized protein</fullName>
    </submittedName>
</protein>
<name>A0A679JN57_VARPD</name>
<sequence length="199" mass="21037">MSLIALPAGFCPNSFSMRLQTNQRAFASPFGGSEQVIDMGNDRWLVSLSLPNRKFADAARVEAFIASLRGMTNTVALFHWIRKVPRGTMRGSPVVAVGAPLFVGDPNIQVTTTAGATLLAGDMVGVGGQLFQVAKDVVANGSGAMNIDVVNRSRVAAASGSQVVWDKPTALFRQSSQSAVQYIPGYATEVSIDFVEAVS</sequence>
<dbReference type="EMBL" id="LR743507">
    <property type="protein sequence ID" value="CAA2107622.1"/>
    <property type="molecule type" value="Genomic_DNA"/>
</dbReference>
<proteinExistence type="predicted"/>
<dbReference type="RefSeq" id="WP_339091864.1">
    <property type="nucleotide sequence ID" value="NZ_LR743507.1"/>
</dbReference>
<dbReference type="AlphaFoldDB" id="A0A679JN57"/>
<organism evidence="1">
    <name type="scientific">Variovorax paradoxus</name>
    <dbReference type="NCBI Taxonomy" id="34073"/>
    <lineage>
        <taxon>Bacteria</taxon>
        <taxon>Pseudomonadati</taxon>
        <taxon>Pseudomonadota</taxon>
        <taxon>Betaproteobacteria</taxon>
        <taxon>Burkholderiales</taxon>
        <taxon>Comamonadaceae</taxon>
        <taxon>Variovorax</taxon>
    </lineage>
</organism>
<accession>A0A679JN57</accession>
<evidence type="ECO:0000313" key="1">
    <source>
        <dbReference type="EMBL" id="CAA2107622.1"/>
    </source>
</evidence>